<evidence type="ECO:0000256" key="2">
    <source>
        <dbReference type="PROSITE-ProRule" id="PRU00169"/>
    </source>
</evidence>
<dbReference type="InterPro" id="IPR039420">
    <property type="entry name" value="WalR-like"/>
</dbReference>
<feature type="modified residue" description="4-aspartylphosphate" evidence="2">
    <location>
        <position position="75"/>
    </location>
</feature>
<dbReference type="SUPFAM" id="SSF46894">
    <property type="entry name" value="C-terminal effector domain of the bipartite response regulators"/>
    <property type="match status" value="1"/>
</dbReference>
<dbReference type="PROSITE" id="PS50110">
    <property type="entry name" value="RESPONSE_REGULATORY"/>
    <property type="match status" value="1"/>
</dbReference>
<dbReference type="InterPro" id="IPR001789">
    <property type="entry name" value="Sig_transdc_resp-reg_receiver"/>
</dbReference>
<dbReference type="PRINTS" id="PR00038">
    <property type="entry name" value="HTHLUXR"/>
</dbReference>
<evidence type="ECO:0000259" key="3">
    <source>
        <dbReference type="PROSITE" id="PS50043"/>
    </source>
</evidence>
<dbReference type="PANTHER" id="PTHR43214">
    <property type="entry name" value="TWO-COMPONENT RESPONSE REGULATOR"/>
    <property type="match status" value="1"/>
</dbReference>
<dbReference type="Pfam" id="PF00196">
    <property type="entry name" value="GerE"/>
    <property type="match status" value="1"/>
</dbReference>
<feature type="domain" description="Response regulatory" evidence="4">
    <location>
        <begin position="31"/>
        <end position="140"/>
    </location>
</feature>
<evidence type="ECO:0000259" key="4">
    <source>
        <dbReference type="PROSITE" id="PS50110"/>
    </source>
</evidence>
<dbReference type="InterPro" id="IPR016032">
    <property type="entry name" value="Sig_transdc_resp-reg_C-effctor"/>
</dbReference>
<accession>A0ABX5Z614</accession>
<dbReference type="SUPFAM" id="SSF52172">
    <property type="entry name" value="CheY-like"/>
    <property type="match status" value="1"/>
</dbReference>
<reference evidence="5 6" key="1">
    <citation type="submission" date="2019-08" db="EMBL/GenBank/DDBJ databases">
        <title>Dermacoccus abyssi strain HZAU 226, whole genome Nanopore sequencing project.</title>
        <authorList>
            <person name="Guo A."/>
            <person name="Zhang X."/>
            <person name="Ruan Y."/>
            <person name="Liu W."/>
            <person name="Chen Q."/>
            <person name="Gu L."/>
        </authorList>
    </citation>
    <scope>NUCLEOTIDE SEQUENCE [LARGE SCALE GENOMIC DNA]</scope>
    <source>
        <strain evidence="5 6">HZAU 226</strain>
    </source>
</reference>
<dbReference type="EMBL" id="CP043031">
    <property type="protein sequence ID" value="QEH92382.1"/>
    <property type="molecule type" value="Genomic_DNA"/>
</dbReference>
<keyword evidence="1" id="KW-0238">DNA-binding</keyword>
<feature type="domain" description="HTH luxR-type" evidence="3">
    <location>
        <begin position="159"/>
        <end position="224"/>
    </location>
</feature>
<dbReference type="Proteomes" id="UP000323565">
    <property type="component" value="Chromosome"/>
</dbReference>
<evidence type="ECO:0000313" key="5">
    <source>
        <dbReference type="EMBL" id="QEH92382.1"/>
    </source>
</evidence>
<name>A0ABX5Z614_9MICO</name>
<keyword evidence="2" id="KW-0597">Phosphoprotein</keyword>
<dbReference type="InterPro" id="IPR000792">
    <property type="entry name" value="Tscrpt_reg_LuxR_C"/>
</dbReference>
<gene>
    <name evidence="5" type="ORF">FV141_01630</name>
</gene>
<dbReference type="CDD" id="cd06170">
    <property type="entry name" value="LuxR_C_like"/>
    <property type="match status" value="1"/>
</dbReference>
<dbReference type="InterPro" id="IPR011006">
    <property type="entry name" value="CheY-like_superfamily"/>
</dbReference>
<protein>
    <submittedName>
        <fullName evidence="5">Response regulator transcription factor</fullName>
    </submittedName>
</protein>
<keyword evidence="6" id="KW-1185">Reference proteome</keyword>
<dbReference type="PANTHER" id="PTHR43214:SF42">
    <property type="entry name" value="TRANSCRIPTIONAL REGULATORY PROTEIN DESR"/>
    <property type="match status" value="1"/>
</dbReference>
<sequence length="231" mass="24601">MSSHPSTDGAAHLRLATGEESRGAPAPRALRVTLVDDDALVMAGFQALLSPYTARVEATCSRGVPTELTDVALFDCFAAPEPGWATLARLRDTATVTRLVLYTNDPPQAHVGALTDFGVAGILTKHATADELVTALERVARGERVVDPAFPVELGDDWWPGRAEGLTEREAQAVTLICRGLPNGAIANELNVSLNTLKSYIRSAYRTMGVASRSEAVLWGVARGLHVDGRS</sequence>
<organism evidence="5 6">
    <name type="scientific">Dermacoccus abyssi</name>
    <dbReference type="NCBI Taxonomy" id="322596"/>
    <lineage>
        <taxon>Bacteria</taxon>
        <taxon>Bacillati</taxon>
        <taxon>Actinomycetota</taxon>
        <taxon>Actinomycetes</taxon>
        <taxon>Micrococcales</taxon>
        <taxon>Dermacoccaceae</taxon>
        <taxon>Dermacoccus</taxon>
    </lineage>
</organism>
<dbReference type="Gene3D" id="3.40.50.2300">
    <property type="match status" value="1"/>
</dbReference>
<proteinExistence type="predicted"/>
<dbReference type="PROSITE" id="PS50043">
    <property type="entry name" value="HTH_LUXR_2"/>
    <property type="match status" value="1"/>
</dbReference>
<dbReference type="SMART" id="SM00421">
    <property type="entry name" value="HTH_LUXR"/>
    <property type="match status" value="1"/>
</dbReference>
<evidence type="ECO:0000256" key="1">
    <source>
        <dbReference type="ARBA" id="ARBA00023125"/>
    </source>
</evidence>
<evidence type="ECO:0000313" key="6">
    <source>
        <dbReference type="Proteomes" id="UP000323565"/>
    </source>
</evidence>